<evidence type="ECO:0000256" key="1">
    <source>
        <dbReference type="ARBA" id="ARBA00001968"/>
    </source>
</evidence>
<dbReference type="GeneID" id="115268117"/>
<dbReference type="RefSeq" id="XP_062716563.1">
    <property type="nucleotide sequence ID" value="XM_062860579.1"/>
</dbReference>
<dbReference type="InterPro" id="IPR027805">
    <property type="entry name" value="Transposase_HTH_dom"/>
</dbReference>
<dbReference type="EnsemblMetazoa" id="AALFPA23_002117.R1777">
    <property type="protein sequence ID" value="AALFPA23_002117.P1777"/>
    <property type="gene ID" value="AALFPA23_002117"/>
</dbReference>
<dbReference type="SUPFAM" id="SSF57716">
    <property type="entry name" value="Glucocorticoid receptor-like (DNA-binding domain)"/>
    <property type="match status" value="3"/>
</dbReference>
<dbReference type="SMART" id="SM00692">
    <property type="entry name" value="DM3"/>
    <property type="match status" value="3"/>
</dbReference>
<keyword evidence="2" id="KW-0479">Metal-binding</keyword>
<evidence type="ECO:0000256" key="6">
    <source>
        <dbReference type="PROSITE-ProRule" id="PRU00309"/>
    </source>
</evidence>
<dbReference type="GeneID" id="134291989"/>
<dbReference type="PANTHER" id="PTHR23080:SF141">
    <property type="entry name" value="TRANSPOSASE HELIX-TURN-HELIX DOMAIN-CONTAINING PROTEIN"/>
    <property type="match status" value="1"/>
</dbReference>
<keyword evidence="3 6" id="KW-0863">Zinc-finger</keyword>
<feature type="domain" description="THAP-type" evidence="7">
    <location>
        <begin position="1"/>
        <end position="78"/>
    </location>
</feature>
<keyword evidence="9" id="KW-1185">Reference proteome</keyword>
<dbReference type="PROSITE" id="PS50950">
    <property type="entry name" value="ZF_THAP"/>
    <property type="match status" value="3"/>
</dbReference>
<evidence type="ECO:0000256" key="2">
    <source>
        <dbReference type="ARBA" id="ARBA00022723"/>
    </source>
</evidence>
<evidence type="ECO:0000313" key="9">
    <source>
        <dbReference type="Proteomes" id="UP000069940"/>
    </source>
</evidence>
<comment type="cofactor">
    <cofactor evidence="1">
        <name>a divalent metal cation</name>
        <dbReference type="ChEBI" id="CHEBI:60240"/>
    </cofactor>
</comment>
<accession>A0ABM1XRD8</accession>
<dbReference type="Gene3D" id="6.20.210.20">
    <property type="entry name" value="THAP domain"/>
    <property type="match status" value="3"/>
</dbReference>
<organism evidence="8 9">
    <name type="scientific">Aedes albopictus</name>
    <name type="common">Asian tiger mosquito</name>
    <name type="synonym">Stegomyia albopicta</name>
    <dbReference type="NCBI Taxonomy" id="7160"/>
    <lineage>
        <taxon>Eukaryota</taxon>
        <taxon>Metazoa</taxon>
        <taxon>Ecdysozoa</taxon>
        <taxon>Arthropoda</taxon>
        <taxon>Hexapoda</taxon>
        <taxon>Insecta</taxon>
        <taxon>Pterygota</taxon>
        <taxon>Neoptera</taxon>
        <taxon>Endopterygota</taxon>
        <taxon>Diptera</taxon>
        <taxon>Nematocera</taxon>
        <taxon>Culicoidea</taxon>
        <taxon>Culicidae</taxon>
        <taxon>Culicinae</taxon>
        <taxon>Aedini</taxon>
        <taxon>Aedes</taxon>
        <taxon>Stegomyia</taxon>
    </lineage>
</organism>
<name>A0ABM1XRD8_AEDAL</name>
<dbReference type="SMART" id="SM00980">
    <property type="entry name" value="THAP"/>
    <property type="match status" value="3"/>
</dbReference>
<dbReference type="InterPro" id="IPR006612">
    <property type="entry name" value="THAP_Znf"/>
</dbReference>
<dbReference type="Pfam" id="PF13359">
    <property type="entry name" value="DDE_Tnp_4"/>
    <property type="match status" value="1"/>
</dbReference>
<reference evidence="8" key="2">
    <citation type="submission" date="2025-05" db="UniProtKB">
        <authorList>
            <consortium name="EnsemblMetazoa"/>
        </authorList>
    </citation>
    <scope>IDENTIFICATION</scope>
    <source>
        <strain evidence="8">Foshan</strain>
    </source>
</reference>
<dbReference type="EnsemblMetazoa" id="AALFPA23_010549.R14781">
    <property type="protein sequence ID" value="AALFPA23_010549.P14781"/>
    <property type="gene ID" value="AALFPA23_010549"/>
</dbReference>
<feature type="domain" description="THAP-type" evidence="7">
    <location>
        <begin position="88"/>
        <end position="164"/>
    </location>
</feature>
<dbReference type="Pfam" id="PF05485">
    <property type="entry name" value="THAP"/>
    <property type="match status" value="3"/>
</dbReference>
<reference evidence="9" key="1">
    <citation type="journal article" date="2015" name="Proc. Natl. Acad. Sci. U.S.A.">
        <title>Genome sequence of the Asian Tiger mosquito, Aedes albopictus, reveals insights into its biology, genetics, and evolution.</title>
        <authorList>
            <person name="Chen X.G."/>
            <person name="Jiang X."/>
            <person name="Gu J."/>
            <person name="Xu M."/>
            <person name="Wu Y."/>
            <person name="Deng Y."/>
            <person name="Zhang C."/>
            <person name="Bonizzoni M."/>
            <person name="Dermauw W."/>
            <person name="Vontas J."/>
            <person name="Armbruster P."/>
            <person name="Huang X."/>
            <person name="Yang Y."/>
            <person name="Zhang H."/>
            <person name="He W."/>
            <person name="Peng H."/>
            <person name="Liu Y."/>
            <person name="Wu K."/>
            <person name="Chen J."/>
            <person name="Lirakis M."/>
            <person name="Topalis P."/>
            <person name="Van Leeuwen T."/>
            <person name="Hall A.B."/>
            <person name="Jiang X."/>
            <person name="Thorpe C."/>
            <person name="Mueller R.L."/>
            <person name="Sun C."/>
            <person name="Waterhouse R.M."/>
            <person name="Yan G."/>
            <person name="Tu Z.J."/>
            <person name="Fang X."/>
            <person name="James A.A."/>
        </authorList>
    </citation>
    <scope>NUCLEOTIDE SEQUENCE [LARGE SCALE GENOMIC DNA]</scope>
    <source>
        <strain evidence="9">Foshan</strain>
    </source>
</reference>
<evidence type="ECO:0000256" key="5">
    <source>
        <dbReference type="ARBA" id="ARBA00023125"/>
    </source>
</evidence>
<dbReference type="InterPro" id="IPR038441">
    <property type="entry name" value="THAP_Znf_sf"/>
</dbReference>
<protein>
    <recommendedName>
        <fullName evidence="7">THAP-type domain-containing protein</fullName>
    </recommendedName>
</protein>
<dbReference type="Pfam" id="PF13613">
    <property type="entry name" value="HTH_Tnp_4"/>
    <property type="match status" value="1"/>
</dbReference>
<dbReference type="PANTHER" id="PTHR23080">
    <property type="entry name" value="THAP DOMAIN PROTEIN"/>
    <property type="match status" value="1"/>
</dbReference>
<feature type="domain" description="THAP-type" evidence="7">
    <location>
        <begin position="197"/>
        <end position="274"/>
    </location>
</feature>
<evidence type="ECO:0000313" key="8">
    <source>
        <dbReference type="EnsemblMetazoa" id="AALFPA23_002117.P1777"/>
    </source>
</evidence>
<dbReference type="InterPro" id="IPR027806">
    <property type="entry name" value="HARBI1_dom"/>
</dbReference>
<sequence length="689" mass="78379">MDSRKCVVPGCKNRSGPGSATLFFPVPAKNNKVFKKWCVFTELGGERDEKICKAHFRDSDFITYSRRKVKDTVAPSRCLPDKPPFVRQNGYCCIATCKSKMLRTLLPFPARKNLRSHKQWKKVLHLPETEATAGLRICPKHFQPTDFVTVKSYYLRPHAIPSLRVQRLVKCPRRRIPNVTAASAQLEDHSYFKDCFIPRSNRICSVVGCKLRAGNSVHLHTFPKDKHRYKEWKRVLRSAKQPSSNARVCSKHFTKNDFITGSERLKKTAIPSKNLPQVAELDISVNEYIIPRKSYRKTRFPVERERNETSFTSSAISSYGAAASIEELSSSLDQTRISDVNNNVNEQYELSETAPTETNKDGSNADFRQCPTCMKRNAVTTLVKAADIPSTSTNRDTILPDMLFTNESLNTWTGLPTTELLEEICLAVKKMENVYPRKFSMNCTDRVILVLVKLKQNLSFAAIGTLFRIHAATVANYFSHTVQILSTVLQAFVYMPPKEEIRKNIPLCFRGFSNVTIILDCTEVPIGTLNCLNCRIATYSQYKSRRTAKFMIGVTPAGLISYRSKAYSGKASDKYIFNAEKLIDHLYPHLDEVMVDKGFMIENELSTKGIKLHRPPFMKGSRLSPSEAYLNEAIAKARVHVERIMQRIKTFAIFQDTLEVYMLGYTDEMMSIVCGLVNLTKPILRDDKF</sequence>
<evidence type="ECO:0000256" key="3">
    <source>
        <dbReference type="ARBA" id="ARBA00022771"/>
    </source>
</evidence>
<evidence type="ECO:0000259" key="7">
    <source>
        <dbReference type="PROSITE" id="PS50950"/>
    </source>
</evidence>
<keyword evidence="5 6" id="KW-0238">DNA-binding</keyword>
<proteinExistence type="predicted"/>
<keyword evidence="4" id="KW-0862">Zinc</keyword>
<dbReference type="Proteomes" id="UP000069940">
    <property type="component" value="Unassembled WGS sequence"/>
</dbReference>
<dbReference type="RefSeq" id="XP_062716561.1">
    <property type="nucleotide sequence ID" value="XM_062860577.1"/>
</dbReference>
<evidence type="ECO:0000256" key="4">
    <source>
        <dbReference type="ARBA" id="ARBA00022833"/>
    </source>
</evidence>